<dbReference type="InterPro" id="IPR011009">
    <property type="entry name" value="Kinase-like_dom_sf"/>
</dbReference>
<dbReference type="Proteomes" id="UP001597097">
    <property type="component" value="Unassembled WGS sequence"/>
</dbReference>
<dbReference type="Gene3D" id="3.30.200.20">
    <property type="entry name" value="Phosphorylase Kinase, domain 1"/>
    <property type="match status" value="1"/>
</dbReference>
<name>A0ABW4GBH6_9ACTN</name>
<dbReference type="RefSeq" id="WP_246651508.1">
    <property type="nucleotide sequence ID" value="NZ_JAHKRM010000009.1"/>
</dbReference>
<dbReference type="EMBL" id="JBHUCM010000014">
    <property type="protein sequence ID" value="MFD1538702.1"/>
    <property type="molecule type" value="Genomic_DNA"/>
</dbReference>
<evidence type="ECO:0000313" key="2">
    <source>
        <dbReference type="EMBL" id="MFD1538702.1"/>
    </source>
</evidence>
<gene>
    <name evidence="2" type="ORF">ACFSJ0_16725</name>
</gene>
<comment type="caution">
    <text evidence="2">The sequence shown here is derived from an EMBL/GenBank/DDBJ whole genome shotgun (WGS) entry which is preliminary data.</text>
</comment>
<feature type="domain" description="Aminoglycoside phosphotransferase" evidence="1">
    <location>
        <begin position="28"/>
        <end position="267"/>
    </location>
</feature>
<dbReference type="InterPro" id="IPR002575">
    <property type="entry name" value="Aminoglycoside_PTrfase"/>
</dbReference>
<sequence>MTGGEHVEEPIRRWLSRDALPGHKIQHAKALAGGYSNANTLLITDTGHQYVLRRYLDHNTCAVEAALVGRLAGIVPVADVIAADTDGSVAGQPVMVSRFMPGDMVSTILPELEPGQAGALGRSVGAVLAAIGTVTFPRPGFFDGPDLVPGPDGMEPTADLPSFVDRCLRTGNAHHALTPAEQDALCRHAAASAPALHTVRGAHQLIHADFNPKNLLAARHNGNWTVTAVLDWEFAFSSSPLFDIGNMLRFPAELPPAFADGFITGYVRAGGDLSDNWRQISQALDLFALADFLTRPPEHLFFGKAVDLIRKLLTDDGQGT</sequence>
<dbReference type="PANTHER" id="PTHR21310">
    <property type="entry name" value="AMINOGLYCOSIDE PHOSPHOTRANSFERASE-RELATED-RELATED"/>
    <property type="match status" value="1"/>
</dbReference>
<reference evidence="3" key="1">
    <citation type="journal article" date="2019" name="Int. J. Syst. Evol. Microbiol.">
        <title>The Global Catalogue of Microorganisms (GCM) 10K type strain sequencing project: providing services to taxonomists for standard genome sequencing and annotation.</title>
        <authorList>
            <consortium name="The Broad Institute Genomics Platform"/>
            <consortium name="The Broad Institute Genome Sequencing Center for Infectious Disease"/>
            <person name="Wu L."/>
            <person name="Ma J."/>
        </authorList>
    </citation>
    <scope>NUCLEOTIDE SEQUENCE [LARGE SCALE GENOMIC DNA]</scope>
    <source>
        <strain evidence="3">CGMCC 1.15399</strain>
    </source>
</reference>
<proteinExistence type="predicted"/>
<dbReference type="Gene3D" id="3.90.1200.10">
    <property type="match status" value="1"/>
</dbReference>
<dbReference type="InterPro" id="IPR051678">
    <property type="entry name" value="AGP_Transferase"/>
</dbReference>
<protein>
    <submittedName>
        <fullName evidence="2">Phosphotransferase family protein</fullName>
    </submittedName>
</protein>
<dbReference type="SUPFAM" id="SSF56112">
    <property type="entry name" value="Protein kinase-like (PK-like)"/>
    <property type="match status" value="1"/>
</dbReference>
<accession>A0ABW4GBH6</accession>
<dbReference type="Pfam" id="PF01636">
    <property type="entry name" value="APH"/>
    <property type="match status" value="1"/>
</dbReference>
<evidence type="ECO:0000259" key="1">
    <source>
        <dbReference type="Pfam" id="PF01636"/>
    </source>
</evidence>
<evidence type="ECO:0000313" key="3">
    <source>
        <dbReference type="Proteomes" id="UP001597097"/>
    </source>
</evidence>
<organism evidence="2 3">
    <name type="scientific">Nonomuraea guangzhouensis</name>
    <dbReference type="NCBI Taxonomy" id="1291555"/>
    <lineage>
        <taxon>Bacteria</taxon>
        <taxon>Bacillati</taxon>
        <taxon>Actinomycetota</taxon>
        <taxon>Actinomycetes</taxon>
        <taxon>Streptosporangiales</taxon>
        <taxon>Streptosporangiaceae</taxon>
        <taxon>Nonomuraea</taxon>
    </lineage>
</organism>
<keyword evidence="3" id="KW-1185">Reference proteome</keyword>